<dbReference type="EMBL" id="BART01026992">
    <property type="protein sequence ID" value="GAH03355.1"/>
    <property type="molecule type" value="Genomic_DNA"/>
</dbReference>
<protein>
    <submittedName>
        <fullName evidence="1">Uncharacterized protein</fullName>
    </submittedName>
</protein>
<sequence length="33" mass="3664">MYGGKRPPLKTKYEGLFFADPTKNPCSFKDGGL</sequence>
<accession>X1D509</accession>
<feature type="non-terminal residue" evidence="1">
    <location>
        <position position="33"/>
    </location>
</feature>
<proteinExistence type="predicted"/>
<dbReference type="AlphaFoldDB" id="X1D509"/>
<name>X1D509_9ZZZZ</name>
<organism evidence="1">
    <name type="scientific">marine sediment metagenome</name>
    <dbReference type="NCBI Taxonomy" id="412755"/>
    <lineage>
        <taxon>unclassified sequences</taxon>
        <taxon>metagenomes</taxon>
        <taxon>ecological metagenomes</taxon>
    </lineage>
</organism>
<evidence type="ECO:0000313" key="1">
    <source>
        <dbReference type="EMBL" id="GAH03355.1"/>
    </source>
</evidence>
<gene>
    <name evidence="1" type="ORF">S01H4_47967</name>
</gene>
<reference evidence="1" key="1">
    <citation type="journal article" date="2014" name="Front. Microbiol.">
        <title>High frequency of phylogenetically diverse reductive dehalogenase-homologous genes in deep subseafloor sedimentary metagenomes.</title>
        <authorList>
            <person name="Kawai M."/>
            <person name="Futagami T."/>
            <person name="Toyoda A."/>
            <person name="Takaki Y."/>
            <person name="Nishi S."/>
            <person name="Hori S."/>
            <person name="Arai W."/>
            <person name="Tsubouchi T."/>
            <person name="Morono Y."/>
            <person name="Uchiyama I."/>
            <person name="Ito T."/>
            <person name="Fujiyama A."/>
            <person name="Inagaki F."/>
            <person name="Takami H."/>
        </authorList>
    </citation>
    <scope>NUCLEOTIDE SEQUENCE</scope>
    <source>
        <strain evidence="1">Expedition CK06-06</strain>
    </source>
</reference>
<comment type="caution">
    <text evidence="1">The sequence shown here is derived from an EMBL/GenBank/DDBJ whole genome shotgun (WGS) entry which is preliminary data.</text>
</comment>